<feature type="region of interest" description="Disordered" evidence="4">
    <location>
        <begin position="1"/>
        <end position="142"/>
    </location>
</feature>
<dbReference type="GO" id="GO:0005739">
    <property type="term" value="C:mitochondrion"/>
    <property type="evidence" value="ECO:0007669"/>
    <property type="project" value="UniProtKB-SubCell"/>
</dbReference>
<accession>M7XJC9</accession>
<dbReference type="Proteomes" id="UP000016926">
    <property type="component" value="Unassembled WGS sequence"/>
</dbReference>
<organism evidence="5 6">
    <name type="scientific">Rhodotorula toruloides (strain NP11)</name>
    <name type="common">Yeast</name>
    <name type="synonym">Rhodosporidium toruloides</name>
    <dbReference type="NCBI Taxonomy" id="1130832"/>
    <lineage>
        <taxon>Eukaryota</taxon>
        <taxon>Fungi</taxon>
        <taxon>Dikarya</taxon>
        <taxon>Basidiomycota</taxon>
        <taxon>Pucciniomycotina</taxon>
        <taxon>Microbotryomycetes</taxon>
        <taxon>Sporidiobolales</taxon>
        <taxon>Sporidiobolaceae</taxon>
        <taxon>Rhodotorula</taxon>
    </lineage>
</organism>
<feature type="compositionally biased region" description="Basic and acidic residues" evidence="4">
    <location>
        <begin position="21"/>
        <end position="43"/>
    </location>
</feature>
<proteinExistence type="inferred from homology"/>
<dbReference type="RefSeq" id="XP_016271377.1">
    <property type="nucleotide sequence ID" value="XM_016417164.1"/>
</dbReference>
<keyword evidence="6" id="KW-1185">Reference proteome</keyword>
<dbReference type="EMBL" id="KB722662">
    <property type="protein sequence ID" value="EMS20258.1"/>
    <property type="molecule type" value="Genomic_DNA"/>
</dbReference>
<evidence type="ECO:0000256" key="1">
    <source>
        <dbReference type="ARBA" id="ARBA00004173"/>
    </source>
</evidence>
<feature type="compositionally biased region" description="Basic and acidic residues" evidence="4">
    <location>
        <begin position="74"/>
        <end position="87"/>
    </location>
</feature>
<evidence type="ECO:0000256" key="4">
    <source>
        <dbReference type="SAM" id="MobiDB-lite"/>
    </source>
</evidence>
<comment type="subcellular location">
    <subcellularLocation>
        <location evidence="1">Mitochondrion</location>
    </subcellularLocation>
</comment>
<sequence>MSFRQTLVRLAQHARQPSMRFPDRKAAPQETASKRDDLGDSRPAEAVVDPHSSHSAEPHPCAPQSVIDTFSRFSEARSKPRSPHAEDANSSSYGGPVAQEGVGASASSSGSLAGQGQGASKGVSSGGSGKPGVLEDETQLPAWLRRERWAPTEEEIEAVMTGGAANATPFTKAYQQKWYQPQF</sequence>
<dbReference type="OrthoDB" id="2116030at2759"/>
<feature type="compositionally biased region" description="Low complexity" evidence="4">
    <location>
        <begin position="98"/>
        <end position="112"/>
    </location>
</feature>
<protein>
    <submittedName>
        <fullName evidence="5">Uncharacterized protein</fullName>
    </submittedName>
</protein>
<dbReference type="GO" id="GO:0006103">
    <property type="term" value="P:2-oxoglutarate metabolic process"/>
    <property type="evidence" value="ECO:0007669"/>
    <property type="project" value="InterPro"/>
</dbReference>
<dbReference type="InterPro" id="IPR020373">
    <property type="entry name" value="Kgd4/YMR-31"/>
</dbReference>
<gene>
    <name evidence="5" type="ORF">RHTO_03494</name>
</gene>
<dbReference type="Pfam" id="PF10937">
    <property type="entry name" value="Kgd4-YMR31"/>
    <property type="match status" value="1"/>
</dbReference>
<evidence type="ECO:0000256" key="3">
    <source>
        <dbReference type="ARBA" id="ARBA00043970"/>
    </source>
</evidence>
<dbReference type="AlphaFoldDB" id="M7XJC9"/>
<evidence type="ECO:0000313" key="6">
    <source>
        <dbReference type="Proteomes" id="UP000016926"/>
    </source>
</evidence>
<name>M7XJC9_RHOT1</name>
<dbReference type="GeneID" id="27367507"/>
<keyword evidence="2" id="KW-0496">Mitochondrion</keyword>
<evidence type="ECO:0000256" key="2">
    <source>
        <dbReference type="ARBA" id="ARBA00023128"/>
    </source>
</evidence>
<feature type="compositionally biased region" description="Gly residues" evidence="4">
    <location>
        <begin position="113"/>
        <end position="130"/>
    </location>
</feature>
<reference evidence="5 6" key="1">
    <citation type="journal article" date="2012" name="Nat. Commun.">
        <title>A multi-omic map of the lipid-producing yeast Rhodosporidium toruloides.</title>
        <authorList>
            <person name="Zhu Z."/>
            <person name="Zhang S."/>
            <person name="Liu H."/>
            <person name="Shen H."/>
            <person name="Lin X."/>
            <person name="Yang F."/>
            <person name="Zhou Y.J."/>
            <person name="Jin G."/>
            <person name="Ye M."/>
            <person name="Zou H."/>
            <person name="Zou H."/>
            <person name="Zhao Z.K."/>
        </authorList>
    </citation>
    <scope>NUCLEOTIDE SEQUENCE [LARGE SCALE GENOMIC DNA]</scope>
    <source>
        <strain evidence="5 6">NP11</strain>
    </source>
</reference>
<dbReference type="HOGENOM" id="CLU_1644681_0_0_1"/>
<evidence type="ECO:0000313" key="5">
    <source>
        <dbReference type="EMBL" id="EMS20258.1"/>
    </source>
</evidence>
<comment type="similarity">
    <text evidence="3">Belongs to the alpha-ketoglutarate dehydrogenase component 4 family.</text>
</comment>